<accession>A0A9Q1CD90</accession>
<evidence type="ECO:0000256" key="1">
    <source>
        <dbReference type="SAM" id="SignalP"/>
    </source>
</evidence>
<comment type="caution">
    <text evidence="2">The sequence shown here is derived from an EMBL/GenBank/DDBJ whole genome shotgun (WGS) entry which is preliminary data.</text>
</comment>
<evidence type="ECO:0000313" key="2">
    <source>
        <dbReference type="EMBL" id="KAJ8042820.1"/>
    </source>
</evidence>
<protein>
    <submittedName>
        <fullName evidence="2">Uncharacterized protein</fullName>
    </submittedName>
</protein>
<name>A0A9Q1CD90_HOLLE</name>
<proteinExistence type="predicted"/>
<evidence type="ECO:0000313" key="3">
    <source>
        <dbReference type="Proteomes" id="UP001152320"/>
    </source>
</evidence>
<dbReference type="Proteomes" id="UP001152320">
    <property type="component" value="Chromosome 4"/>
</dbReference>
<keyword evidence="1" id="KW-0732">Signal</keyword>
<feature type="signal peptide" evidence="1">
    <location>
        <begin position="1"/>
        <end position="23"/>
    </location>
</feature>
<feature type="chain" id="PRO_5040484452" evidence="1">
    <location>
        <begin position="24"/>
        <end position="64"/>
    </location>
</feature>
<reference evidence="2" key="1">
    <citation type="submission" date="2021-10" db="EMBL/GenBank/DDBJ databases">
        <title>Tropical sea cucumber genome reveals ecological adaptation and Cuvierian tubules defense mechanism.</title>
        <authorList>
            <person name="Chen T."/>
        </authorList>
    </citation>
    <scope>NUCLEOTIDE SEQUENCE</scope>
    <source>
        <strain evidence="2">Nanhai2018</strain>
        <tissue evidence="2">Muscle</tissue>
    </source>
</reference>
<keyword evidence="3" id="KW-1185">Reference proteome</keyword>
<dbReference type="EMBL" id="JAIZAY010000004">
    <property type="protein sequence ID" value="KAJ8042820.1"/>
    <property type="molecule type" value="Genomic_DNA"/>
</dbReference>
<sequence>MKMIVKLVPFCILMCQCPGNSDGKCSTQVLPLVNGKPFFRGNCSSWLQFKWCPDDALLYRSSLN</sequence>
<organism evidence="2 3">
    <name type="scientific">Holothuria leucospilota</name>
    <name type="common">Black long sea cucumber</name>
    <name type="synonym">Mertensiothuria leucospilota</name>
    <dbReference type="NCBI Taxonomy" id="206669"/>
    <lineage>
        <taxon>Eukaryota</taxon>
        <taxon>Metazoa</taxon>
        <taxon>Echinodermata</taxon>
        <taxon>Eleutherozoa</taxon>
        <taxon>Echinozoa</taxon>
        <taxon>Holothuroidea</taxon>
        <taxon>Aspidochirotacea</taxon>
        <taxon>Aspidochirotida</taxon>
        <taxon>Holothuriidae</taxon>
        <taxon>Holothuria</taxon>
    </lineage>
</organism>
<dbReference type="AlphaFoldDB" id="A0A9Q1CD90"/>
<gene>
    <name evidence="2" type="ORF">HOLleu_09680</name>
</gene>